<keyword evidence="3 6" id="KW-0285">Flavoprotein</keyword>
<dbReference type="PANTHER" id="PTHR36118:SF1">
    <property type="entry name" value="ION-TRANSLOCATING OXIDOREDUCTASE COMPLEX SUBUNIT G"/>
    <property type="match status" value="1"/>
</dbReference>
<keyword evidence="2 6" id="KW-0597">Phosphoprotein</keyword>
<gene>
    <name evidence="8" type="primary">rsxG</name>
    <name evidence="6" type="synonym">rnfG</name>
    <name evidence="8" type="ORF">ACFO4O_06435</name>
</gene>
<dbReference type="HAMAP" id="MF_00479">
    <property type="entry name" value="RsxG_RnfG"/>
    <property type="match status" value="1"/>
</dbReference>
<evidence type="ECO:0000256" key="5">
    <source>
        <dbReference type="ARBA" id="ARBA00022982"/>
    </source>
</evidence>
<keyword evidence="5 6" id="KW-0249">Electron transport</keyword>
<dbReference type="EC" id="7.-.-.-" evidence="6"/>
<dbReference type="PIRSF" id="PIRSF006091">
    <property type="entry name" value="E_trnsport_RnfG"/>
    <property type="match status" value="1"/>
</dbReference>
<comment type="cofactor">
    <cofactor evidence="6">
        <name>FMN</name>
        <dbReference type="ChEBI" id="CHEBI:58210"/>
    </cofactor>
</comment>
<evidence type="ECO:0000313" key="8">
    <source>
        <dbReference type="EMBL" id="MFC4699789.1"/>
    </source>
</evidence>
<dbReference type="RefSeq" id="WP_382406643.1">
    <property type="nucleotide sequence ID" value="NZ_JBHSGU010000002.1"/>
</dbReference>
<dbReference type="InterPro" id="IPR007329">
    <property type="entry name" value="FMN-bd"/>
</dbReference>
<dbReference type="NCBIfam" id="TIGR01947">
    <property type="entry name" value="rnfG"/>
    <property type="match status" value="1"/>
</dbReference>
<keyword evidence="6" id="KW-1278">Translocase</keyword>
<feature type="modified residue" description="FMN phosphoryl threonine" evidence="6">
    <location>
        <position position="175"/>
    </location>
</feature>
<evidence type="ECO:0000256" key="1">
    <source>
        <dbReference type="ARBA" id="ARBA00022448"/>
    </source>
</evidence>
<comment type="similarity">
    <text evidence="6">Belongs to the RnfG family.</text>
</comment>
<evidence type="ECO:0000256" key="4">
    <source>
        <dbReference type="ARBA" id="ARBA00022643"/>
    </source>
</evidence>
<sequence length="218" mass="23981">MMKYISKNGAILAGFAFVSTALIALTFYATKDKIALAKEQQLMSVLNELVPESQHDNLLHTDCIVVAPDPLLGDQKQRIFRATNDGKPIAAIIETTSPNGYSGDIDLVVAVSPEQVVLGTRIIDHKETPGLGDKIDIRVSDWIKSFNNVPYSEANEQRWQVKKDGGQFDQFTGATITPRAVVNAVKDAAIYLGQHQTQIFEREANCSSGDMRMEIADE</sequence>
<keyword evidence="6" id="KW-0812">Transmembrane</keyword>
<keyword evidence="6" id="KW-1133">Transmembrane helix</keyword>
<comment type="subunit">
    <text evidence="6">The complex is composed of six subunits: RnfA, RnfB, RnfC, RnfD, RnfE and RnfG.</text>
</comment>
<keyword evidence="6" id="KW-0997">Cell inner membrane</keyword>
<evidence type="ECO:0000313" key="9">
    <source>
        <dbReference type="Proteomes" id="UP001595897"/>
    </source>
</evidence>
<dbReference type="SMART" id="SM00900">
    <property type="entry name" value="FMN_bind"/>
    <property type="match status" value="1"/>
</dbReference>
<keyword evidence="6" id="KW-1003">Cell membrane</keyword>
<keyword evidence="6" id="KW-0472">Membrane</keyword>
<comment type="subcellular location">
    <subcellularLocation>
        <location evidence="6">Cell inner membrane</location>
        <topology evidence="6">Single-pass membrane protein</topology>
    </subcellularLocation>
</comment>
<dbReference type="Pfam" id="PF04205">
    <property type="entry name" value="FMN_bind"/>
    <property type="match status" value="1"/>
</dbReference>
<organism evidence="8 9">
    <name type="scientific">Glaciecola siphonariae</name>
    <dbReference type="NCBI Taxonomy" id="521012"/>
    <lineage>
        <taxon>Bacteria</taxon>
        <taxon>Pseudomonadati</taxon>
        <taxon>Pseudomonadota</taxon>
        <taxon>Gammaproteobacteria</taxon>
        <taxon>Alteromonadales</taxon>
        <taxon>Alteromonadaceae</taxon>
        <taxon>Glaciecola</taxon>
    </lineage>
</organism>
<reference evidence="9" key="1">
    <citation type="journal article" date="2019" name="Int. J. Syst. Evol. Microbiol.">
        <title>The Global Catalogue of Microorganisms (GCM) 10K type strain sequencing project: providing services to taxonomists for standard genome sequencing and annotation.</title>
        <authorList>
            <consortium name="The Broad Institute Genomics Platform"/>
            <consortium name="The Broad Institute Genome Sequencing Center for Infectious Disease"/>
            <person name="Wu L."/>
            <person name="Ma J."/>
        </authorList>
    </citation>
    <scope>NUCLEOTIDE SEQUENCE [LARGE SCALE GENOMIC DNA]</scope>
    <source>
        <strain evidence="9">KACC 12507</strain>
    </source>
</reference>
<protein>
    <recommendedName>
        <fullName evidence="6">Ion-translocating oxidoreductase complex subunit G</fullName>
        <ecNumber evidence="6">7.-.-.-</ecNumber>
    </recommendedName>
    <alternativeName>
        <fullName evidence="6">Rnf electron transport complex subunit G</fullName>
    </alternativeName>
</protein>
<dbReference type="PANTHER" id="PTHR36118">
    <property type="entry name" value="ION-TRANSLOCATING OXIDOREDUCTASE COMPLEX SUBUNIT G"/>
    <property type="match status" value="1"/>
</dbReference>
<name>A0ABV9LUC0_9ALTE</name>
<dbReference type="InterPro" id="IPR010209">
    <property type="entry name" value="Ion_transpt_RnfG/RsxG"/>
</dbReference>
<evidence type="ECO:0000256" key="3">
    <source>
        <dbReference type="ARBA" id="ARBA00022630"/>
    </source>
</evidence>
<comment type="caution">
    <text evidence="8">The sequence shown here is derived from an EMBL/GenBank/DDBJ whole genome shotgun (WGS) entry which is preliminary data.</text>
</comment>
<keyword evidence="9" id="KW-1185">Reference proteome</keyword>
<dbReference type="EMBL" id="JBHSGU010000002">
    <property type="protein sequence ID" value="MFC4699789.1"/>
    <property type="molecule type" value="Genomic_DNA"/>
</dbReference>
<keyword evidence="1 6" id="KW-0813">Transport</keyword>
<comment type="function">
    <text evidence="6">Part of a membrane-bound complex that couples electron transfer with translocation of ions across the membrane.</text>
</comment>
<evidence type="ECO:0000259" key="7">
    <source>
        <dbReference type="SMART" id="SM00900"/>
    </source>
</evidence>
<evidence type="ECO:0000256" key="2">
    <source>
        <dbReference type="ARBA" id="ARBA00022553"/>
    </source>
</evidence>
<dbReference type="NCBIfam" id="NF002519">
    <property type="entry name" value="PRK01908.1"/>
    <property type="match status" value="1"/>
</dbReference>
<dbReference type="Proteomes" id="UP001595897">
    <property type="component" value="Unassembled WGS sequence"/>
</dbReference>
<feature type="domain" description="FMN-binding" evidence="7">
    <location>
        <begin position="100"/>
        <end position="192"/>
    </location>
</feature>
<evidence type="ECO:0000256" key="6">
    <source>
        <dbReference type="HAMAP-Rule" id="MF_00479"/>
    </source>
</evidence>
<proteinExistence type="inferred from homology"/>
<keyword evidence="4 6" id="KW-0288">FMN</keyword>
<accession>A0ABV9LUC0</accession>